<reference evidence="2" key="1">
    <citation type="submission" date="2021-02" db="EMBL/GenBank/DDBJ databases">
        <authorList>
            <person name="Nowell W R."/>
        </authorList>
    </citation>
    <scope>NUCLEOTIDE SEQUENCE</scope>
</reference>
<organism evidence="2 5">
    <name type="scientific">Adineta ricciae</name>
    <name type="common">Rotifer</name>
    <dbReference type="NCBI Taxonomy" id="249248"/>
    <lineage>
        <taxon>Eukaryota</taxon>
        <taxon>Metazoa</taxon>
        <taxon>Spiralia</taxon>
        <taxon>Gnathifera</taxon>
        <taxon>Rotifera</taxon>
        <taxon>Eurotatoria</taxon>
        <taxon>Bdelloidea</taxon>
        <taxon>Adinetida</taxon>
        <taxon>Adinetidae</taxon>
        <taxon>Adineta</taxon>
    </lineage>
</organism>
<comment type="caution">
    <text evidence="2">The sequence shown here is derived from an EMBL/GenBank/DDBJ whole genome shotgun (WGS) entry which is preliminary data.</text>
</comment>
<dbReference type="EMBL" id="CAJNOR010010630">
    <property type="protein sequence ID" value="CAF1655427.1"/>
    <property type="molecule type" value="Genomic_DNA"/>
</dbReference>
<evidence type="ECO:0000256" key="1">
    <source>
        <dbReference type="SAM" id="Coils"/>
    </source>
</evidence>
<keyword evidence="4" id="KW-1185">Reference proteome</keyword>
<evidence type="ECO:0000313" key="2">
    <source>
        <dbReference type="EMBL" id="CAF1358513.1"/>
    </source>
</evidence>
<gene>
    <name evidence="2" type="ORF">EDS130_LOCUS33680</name>
    <name evidence="3" type="ORF">XAT740_LOCUS55816</name>
</gene>
<feature type="coiled-coil region" evidence="1">
    <location>
        <begin position="81"/>
        <end position="151"/>
    </location>
</feature>
<keyword evidence="1" id="KW-0175">Coiled coil</keyword>
<dbReference type="AlphaFoldDB" id="A0A815HXY0"/>
<dbReference type="EMBL" id="CAJNOJ010000272">
    <property type="protein sequence ID" value="CAF1358513.1"/>
    <property type="molecule type" value="Genomic_DNA"/>
</dbReference>
<dbReference type="OrthoDB" id="10052605at2759"/>
<proteinExistence type="predicted"/>
<protein>
    <recommendedName>
        <fullName evidence="6">B box-type domain-containing protein</fullName>
    </recommendedName>
</protein>
<evidence type="ECO:0000313" key="5">
    <source>
        <dbReference type="Proteomes" id="UP000663852"/>
    </source>
</evidence>
<evidence type="ECO:0000313" key="4">
    <source>
        <dbReference type="Proteomes" id="UP000663828"/>
    </source>
</evidence>
<accession>A0A815HXY0</accession>
<name>A0A815HXY0_ADIRI</name>
<evidence type="ECO:0008006" key="6">
    <source>
        <dbReference type="Google" id="ProtNLM"/>
    </source>
</evidence>
<sequence length="258" mass="30050">MTTMKRCSSCGTISGTCICTGCQSLFCPQHFHDHRYYMTKQLNQLMGNCNRLVMKTKETNQIQRIENSLLGQIDNWEKSMMEKVMQTADNTRQQILQLINRKKSEIIERIESIGKEILLRKDINDFVEDDLKRLNNMINSVQLDLDDFIRRPIQLYVNKTPQVDWNKLVSIEYDASNNFNKKSQIPILTERNHSSRINNRAISSTKKNNCLYATGCEDCFYVPYSGGWNDGGFYRRSDTGGYCHCTCHQDEKKKNRLS</sequence>
<evidence type="ECO:0000313" key="3">
    <source>
        <dbReference type="EMBL" id="CAF1655427.1"/>
    </source>
</evidence>
<dbReference type="Proteomes" id="UP000663852">
    <property type="component" value="Unassembled WGS sequence"/>
</dbReference>
<dbReference type="Proteomes" id="UP000663828">
    <property type="component" value="Unassembled WGS sequence"/>
</dbReference>